<dbReference type="Gene3D" id="1.10.600.10">
    <property type="entry name" value="Farnesyl Diphosphate Synthase"/>
    <property type="match status" value="1"/>
</dbReference>
<dbReference type="SUPFAM" id="SSF48576">
    <property type="entry name" value="Terpenoid synthases"/>
    <property type="match status" value="1"/>
</dbReference>
<dbReference type="Proteomes" id="UP000887565">
    <property type="component" value="Unplaced"/>
</dbReference>
<dbReference type="InterPro" id="IPR002060">
    <property type="entry name" value="Squ/phyt_synthse"/>
</dbReference>
<sequence>MQLFSRLSNQSTRFFSSKSLDYCVDLVKKSDNESYLCCLLLPNRIRHQAFIIKALNCELSTLRDQTKNQRAGLGRLEFWSKIVENAFKFDQNLLHHPVADCLYWMIKNESRRSEIHFDLNLNRTLFLDLISARRKIVSEYEPRIASYADLEDQGTKTFGSCNRLILNLLNIEDQLSHDLASEAGQSLAIINLLRSFNPTLIKKNAVILPDDLFGKFSGSSKRTILRTKFKNNEQLTQICRFLASKAEEKLNRVRSNINENRRHLKKELYSVLIFTTIIDYYLALLKKSDYNLYDRRLQLKNHYLPWSLWWNKIKRKV</sequence>
<dbReference type="InterPro" id="IPR008949">
    <property type="entry name" value="Isoprenoid_synthase_dom_sf"/>
</dbReference>
<evidence type="ECO:0000313" key="2">
    <source>
        <dbReference type="WBParaSite" id="nRc.2.0.1.t16957-RA"/>
    </source>
</evidence>
<protein>
    <submittedName>
        <fullName evidence="2">Uncharacterized protein</fullName>
    </submittedName>
</protein>
<dbReference type="Pfam" id="PF00494">
    <property type="entry name" value="SQS_PSY"/>
    <property type="match status" value="1"/>
</dbReference>
<dbReference type="OMA" id="YNDPMPD"/>
<dbReference type="WBParaSite" id="nRc.2.0.1.t16957-RA">
    <property type="protein sequence ID" value="nRc.2.0.1.t16957-RA"/>
    <property type="gene ID" value="nRc.2.0.1.g16957"/>
</dbReference>
<organism evidence="1 2">
    <name type="scientific">Romanomermis culicivorax</name>
    <name type="common">Nematode worm</name>
    <dbReference type="NCBI Taxonomy" id="13658"/>
    <lineage>
        <taxon>Eukaryota</taxon>
        <taxon>Metazoa</taxon>
        <taxon>Ecdysozoa</taxon>
        <taxon>Nematoda</taxon>
        <taxon>Enoplea</taxon>
        <taxon>Dorylaimia</taxon>
        <taxon>Mermithida</taxon>
        <taxon>Mermithoidea</taxon>
        <taxon>Mermithidae</taxon>
        <taxon>Romanomermis</taxon>
    </lineage>
</organism>
<keyword evidence="1" id="KW-1185">Reference proteome</keyword>
<proteinExistence type="predicted"/>
<evidence type="ECO:0000313" key="1">
    <source>
        <dbReference type="Proteomes" id="UP000887565"/>
    </source>
</evidence>
<dbReference type="AlphaFoldDB" id="A0A915ISF5"/>
<name>A0A915ISF5_ROMCU</name>
<accession>A0A915ISF5</accession>
<reference evidence="2" key="1">
    <citation type="submission" date="2022-11" db="UniProtKB">
        <authorList>
            <consortium name="WormBaseParasite"/>
        </authorList>
    </citation>
    <scope>IDENTIFICATION</scope>
</reference>